<accession>A0A922MZ29</accession>
<keyword evidence="2" id="KW-0812">Transmembrane</keyword>
<feature type="compositionally biased region" description="Basic and acidic residues" evidence="1">
    <location>
        <begin position="619"/>
        <end position="631"/>
    </location>
</feature>
<evidence type="ECO:0000256" key="1">
    <source>
        <dbReference type="SAM" id="MobiDB-lite"/>
    </source>
</evidence>
<comment type="caution">
    <text evidence="4">The sequence shown here is derived from an EMBL/GenBank/DDBJ whole genome shotgun (WGS) entry which is preliminary data.</text>
</comment>
<name>A0A922MZ29_SPOEX</name>
<reference evidence="4" key="1">
    <citation type="journal article" date="2021" name="G3 (Bethesda)">
        <title>Genome and transcriptome analysis of the beet armyworm Spodoptera exigua reveals targets for pest control. .</title>
        <authorList>
            <person name="Simon S."/>
            <person name="Breeschoten T."/>
            <person name="Jansen H.J."/>
            <person name="Dirks R.P."/>
            <person name="Schranz M.E."/>
            <person name="Ros V.I.D."/>
        </authorList>
    </citation>
    <scope>NUCLEOTIDE SEQUENCE</scope>
    <source>
        <strain evidence="4">TB_SE_WUR_2020</strain>
    </source>
</reference>
<dbReference type="Proteomes" id="UP000814243">
    <property type="component" value="Unassembled WGS sequence"/>
</dbReference>
<feature type="transmembrane region" description="Helical" evidence="2">
    <location>
        <begin position="547"/>
        <end position="566"/>
    </location>
</feature>
<organism evidence="4 5">
    <name type="scientific">Spodoptera exigua</name>
    <name type="common">Beet armyworm</name>
    <name type="synonym">Noctua fulgens</name>
    <dbReference type="NCBI Taxonomy" id="7107"/>
    <lineage>
        <taxon>Eukaryota</taxon>
        <taxon>Metazoa</taxon>
        <taxon>Ecdysozoa</taxon>
        <taxon>Arthropoda</taxon>
        <taxon>Hexapoda</taxon>
        <taxon>Insecta</taxon>
        <taxon>Pterygota</taxon>
        <taxon>Neoptera</taxon>
        <taxon>Endopterygota</taxon>
        <taxon>Lepidoptera</taxon>
        <taxon>Glossata</taxon>
        <taxon>Ditrysia</taxon>
        <taxon>Noctuoidea</taxon>
        <taxon>Noctuidae</taxon>
        <taxon>Amphipyrinae</taxon>
        <taxon>Spodoptera</taxon>
    </lineage>
</organism>
<gene>
    <name evidence="4" type="ORF">HF086_005203</name>
</gene>
<dbReference type="Pfam" id="PF12259">
    <property type="entry name" value="Baculo_F"/>
    <property type="match status" value="2"/>
</dbReference>
<dbReference type="AlphaFoldDB" id="A0A922MZ29"/>
<feature type="region of interest" description="Disordered" evidence="1">
    <location>
        <begin position="582"/>
        <end position="631"/>
    </location>
</feature>
<keyword evidence="3" id="KW-0732">Signal</keyword>
<dbReference type="EMBL" id="JACEFF010000019">
    <property type="protein sequence ID" value="KAH9645554.1"/>
    <property type="molecule type" value="Genomic_DNA"/>
</dbReference>
<protein>
    <recommendedName>
        <fullName evidence="6">Envelope fusion protein</fullName>
    </recommendedName>
</protein>
<keyword evidence="2" id="KW-1133">Transmembrane helix</keyword>
<evidence type="ECO:0000313" key="4">
    <source>
        <dbReference type="EMBL" id="KAH9645554.1"/>
    </source>
</evidence>
<feature type="signal peptide" evidence="3">
    <location>
        <begin position="1"/>
        <end position="16"/>
    </location>
</feature>
<keyword evidence="2" id="KW-0472">Membrane</keyword>
<proteinExistence type="predicted"/>
<evidence type="ECO:0000256" key="3">
    <source>
        <dbReference type="SAM" id="SignalP"/>
    </source>
</evidence>
<evidence type="ECO:0000313" key="5">
    <source>
        <dbReference type="Proteomes" id="UP000814243"/>
    </source>
</evidence>
<feature type="chain" id="PRO_5037380090" description="Envelope fusion protein" evidence="3">
    <location>
        <begin position="17"/>
        <end position="631"/>
    </location>
</feature>
<evidence type="ECO:0000256" key="2">
    <source>
        <dbReference type="SAM" id="Phobius"/>
    </source>
</evidence>
<sequence>MFTTLPLVYLMTSIHASVIPQESAGVQITTLGSDRPIYYDTIGKVQLIHDEWRLLMYYNLSTYWSGVQRFENYLQDIAALCNKLEPRFCQTTIRQLSHEMDILHYYNEVLLAPHKHLSYRSKRGLIDGVGYVANSLFGILDQRFADEYHKDIQNVQKNEDYILRLLKNQTSIVEIENDILKKNEDNINRQFTLINNFMNETDIRLAKIESGIEIAMATSFLTSTALAAHLLLKNLKSIQETFFNTFLDVYKGRMDVHLISPVNLIQQLTIISGKLPKTLTLPIDNIQEDTKDIYNLIYVKARVTDTYFLYELHIPLASDEDFTVYQIIPLPMKNPQKQDKTTVISVSFKYIAANLEKNTYIRLNENELNRCIQRRPENFVCIRNLPIFSLQNAKAPCEATLLGQHSTLPCIAEPTQCETAWIELHNTNTWLVTCCNSCTIRTVCHDNVRSHVINTSSIVSLKQGCLLQTKELKIHSHNNYDSNAKLDYDIQVPTLDKTINSIVDTHTTPLLQVKPNKDIAVVEERLRYLKSIEQLPTTITTHDIHQYVISYVLLTVIGVAIIAWLAKRRGYCTKKTNDVNHQTRHSITDVEMQSKKPPAKKARDGADRMTSGNPPPTRRTLDSDTDIEFKF</sequence>
<dbReference type="InterPro" id="IPR022048">
    <property type="entry name" value="Envelope_fusion-like"/>
</dbReference>
<evidence type="ECO:0008006" key="6">
    <source>
        <dbReference type="Google" id="ProtNLM"/>
    </source>
</evidence>